<dbReference type="InterPro" id="IPR010272">
    <property type="entry name" value="T6SS_TssF"/>
</dbReference>
<dbReference type="NCBIfam" id="TIGR03359">
    <property type="entry name" value="VI_chp_6"/>
    <property type="match status" value="1"/>
</dbReference>
<name>A0ABV8MUM0_9NEIS</name>
<dbReference type="PANTHER" id="PTHR35370:SF1">
    <property type="entry name" value="TYPE VI SECRETION SYSTEM COMPONENT TSSF1"/>
    <property type="match status" value="1"/>
</dbReference>
<evidence type="ECO:0000313" key="2">
    <source>
        <dbReference type="Proteomes" id="UP001595791"/>
    </source>
</evidence>
<dbReference type="Proteomes" id="UP001595791">
    <property type="component" value="Unassembled WGS sequence"/>
</dbReference>
<proteinExistence type="predicted"/>
<accession>A0ABV8MUM0</accession>
<evidence type="ECO:0000313" key="1">
    <source>
        <dbReference type="EMBL" id="MFC4161734.1"/>
    </source>
</evidence>
<sequence>MNPRFLELYNQELRHVRETGAEFSRAFPKIARRLGMGGIEVEDPYVERLLEGFAFLAARVQMKQEAEYPEFSLHLLDLVYPHYGAPTPAMAIARFEPAAAANLSEGYAIPRGSRLRTRVPTGEQSECEFLTAHPLTLWPLDIESVRYQPHLADLHLLRTGNENATGALRIKLRLRQNANFKQLYIDELPICFSGSEETAYRLAELVLGHSCGVAVVDAERPDRPVPVRPASHVAPVGFDDAEAVLPYPNRSFGGYRLLHEYFAFPQRFLFFNLKGLGQALRQVDGNCVEVVILLERNDDVLAPLIDRNSLALYCTPAINLFEKRIDRIELNEPRIEHHLVPEKRRPLDYEVFQVLSLEGYTHSQHEEVRFHPFYAGYDTSLPERAEAYFTVRREQRILAENRRRTGHRSAYLGSEVFVSLVDPKRAPYQQTLKQLGGTVLATNRDLSQLLQIHGHGDFALRESAPVDNVACLRGPSAPISALMGGEIAWRLISHLSLNYLSLAELKDDGAVRALRELLKLYALRGDPALLRQVDGINALNVEPVTRRLPGNGPILFGRGLAIRIGIDDDYFAGTTPFLLGMVLERFFARHASMNSFTETTLVSRNRGELKRWPVRIGTRPVC</sequence>
<protein>
    <submittedName>
        <fullName evidence="1">Type VI secretion system baseplate subunit TssF</fullName>
    </submittedName>
</protein>
<keyword evidence="2" id="KW-1185">Reference proteome</keyword>
<organism evidence="1 2">
    <name type="scientific">Chitinimonas lacunae</name>
    <dbReference type="NCBI Taxonomy" id="1963018"/>
    <lineage>
        <taxon>Bacteria</taxon>
        <taxon>Pseudomonadati</taxon>
        <taxon>Pseudomonadota</taxon>
        <taxon>Betaproteobacteria</taxon>
        <taxon>Neisseriales</taxon>
        <taxon>Chitinibacteraceae</taxon>
        <taxon>Chitinimonas</taxon>
    </lineage>
</organism>
<comment type="caution">
    <text evidence="1">The sequence shown here is derived from an EMBL/GenBank/DDBJ whole genome shotgun (WGS) entry which is preliminary data.</text>
</comment>
<reference evidence="2" key="1">
    <citation type="journal article" date="2019" name="Int. J. Syst. Evol. Microbiol.">
        <title>The Global Catalogue of Microorganisms (GCM) 10K type strain sequencing project: providing services to taxonomists for standard genome sequencing and annotation.</title>
        <authorList>
            <consortium name="The Broad Institute Genomics Platform"/>
            <consortium name="The Broad Institute Genome Sequencing Center for Infectious Disease"/>
            <person name="Wu L."/>
            <person name="Ma J."/>
        </authorList>
    </citation>
    <scope>NUCLEOTIDE SEQUENCE [LARGE SCALE GENOMIC DNA]</scope>
    <source>
        <strain evidence="2">LMG 29894</strain>
    </source>
</reference>
<dbReference type="PIRSF" id="PIRSF028304">
    <property type="entry name" value="UCP028304"/>
    <property type="match status" value="1"/>
</dbReference>
<dbReference type="EMBL" id="JBHSBU010000002">
    <property type="protein sequence ID" value="MFC4161734.1"/>
    <property type="molecule type" value="Genomic_DNA"/>
</dbReference>
<dbReference type="Pfam" id="PF05947">
    <property type="entry name" value="T6SS_TssF"/>
    <property type="match status" value="1"/>
</dbReference>
<dbReference type="RefSeq" id="WP_378168190.1">
    <property type="nucleotide sequence ID" value="NZ_JBHSBU010000002.1"/>
</dbReference>
<dbReference type="PANTHER" id="PTHR35370">
    <property type="entry name" value="CYTOPLASMIC PROTEIN-RELATED-RELATED"/>
    <property type="match status" value="1"/>
</dbReference>
<gene>
    <name evidence="1" type="primary">tssF</name>
    <name evidence="1" type="ORF">ACFOW7_20570</name>
</gene>